<dbReference type="STRING" id="1797533.A2731_04255"/>
<dbReference type="HAMAP" id="MF_00362">
    <property type="entry name" value="Ribosomal_uL10"/>
    <property type="match status" value="1"/>
</dbReference>
<evidence type="ECO:0000256" key="5">
    <source>
        <dbReference type="HAMAP-Rule" id="MF_00362"/>
    </source>
</evidence>
<dbReference type="InterPro" id="IPR022973">
    <property type="entry name" value="Ribosomal_uL10_bac"/>
</dbReference>
<comment type="caution">
    <text evidence="6">The sequence shown here is derived from an EMBL/GenBank/DDBJ whole genome shotgun (WGS) entry which is preliminary data.</text>
</comment>
<sequence length="174" mass="19112">MAKTKQQKQEAVKSYTEKLKKAKGLVFANFDGLKVKEIEELRKKCREKGIDYIVAKKTLMKLALNEAGIESIDPKTFDKGVASVFGYEDEVVSAKIIGEFSKKHEALKPIGGILEYRFIDVSKVLELSKLPSRQELLAKVVGSMAAPVSGFVNVLAGNLRNLVGVLSAIKEIKG</sequence>
<protein>
    <recommendedName>
        <fullName evidence="4 5">Large ribosomal subunit protein uL10</fullName>
    </recommendedName>
</protein>
<evidence type="ECO:0000256" key="3">
    <source>
        <dbReference type="ARBA" id="ARBA00023274"/>
    </source>
</evidence>
<dbReference type="GO" id="GO:0005840">
    <property type="term" value="C:ribosome"/>
    <property type="evidence" value="ECO:0007669"/>
    <property type="project" value="UniProtKB-KW"/>
</dbReference>
<keyword evidence="3 5" id="KW-0687">Ribonucleoprotein</keyword>
<gene>
    <name evidence="5" type="primary">rplJ</name>
    <name evidence="6" type="ORF">A2731_04255</name>
</gene>
<comment type="function">
    <text evidence="5">Forms part of the ribosomal stalk, playing a central role in the interaction of the ribosome with GTP-bound translation factors.</text>
</comment>
<dbReference type="InterPro" id="IPR047865">
    <property type="entry name" value="Ribosomal_uL10_bac_type"/>
</dbReference>
<name>A0A1G1Y2Z6_9BACT</name>
<keyword evidence="5" id="KW-0699">rRNA-binding</keyword>
<evidence type="ECO:0000256" key="2">
    <source>
        <dbReference type="ARBA" id="ARBA00022980"/>
    </source>
</evidence>
<accession>A0A1G1Y2Z6</accession>
<dbReference type="GO" id="GO:1990904">
    <property type="term" value="C:ribonucleoprotein complex"/>
    <property type="evidence" value="ECO:0007669"/>
    <property type="project" value="UniProtKB-KW"/>
</dbReference>
<dbReference type="InterPro" id="IPR043141">
    <property type="entry name" value="Ribosomal_uL10-like_sf"/>
</dbReference>
<dbReference type="NCBIfam" id="NF000955">
    <property type="entry name" value="PRK00099.1-1"/>
    <property type="match status" value="1"/>
</dbReference>
<dbReference type="AlphaFoldDB" id="A0A1G1Y2Z6"/>
<dbReference type="Gene3D" id="3.30.70.1730">
    <property type="match status" value="1"/>
</dbReference>
<dbReference type="CDD" id="cd05797">
    <property type="entry name" value="Ribosomal_L10"/>
    <property type="match status" value="1"/>
</dbReference>
<dbReference type="Proteomes" id="UP000176241">
    <property type="component" value="Unassembled WGS sequence"/>
</dbReference>
<organism evidence="6 7">
    <name type="scientific">Candidatus Buchananbacteria bacterium RIFCSPHIGHO2_01_FULL_39_8</name>
    <dbReference type="NCBI Taxonomy" id="1797533"/>
    <lineage>
        <taxon>Bacteria</taxon>
        <taxon>Candidatus Buchananiibacteriota</taxon>
    </lineage>
</organism>
<reference evidence="6 7" key="1">
    <citation type="journal article" date="2016" name="Nat. Commun.">
        <title>Thousands of microbial genomes shed light on interconnected biogeochemical processes in an aquifer system.</title>
        <authorList>
            <person name="Anantharaman K."/>
            <person name="Brown C.T."/>
            <person name="Hug L.A."/>
            <person name="Sharon I."/>
            <person name="Castelle C.J."/>
            <person name="Probst A.J."/>
            <person name="Thomas B.C."/>
            <person name="Singh A."/>
            <person name="Wilkins M.J."/>
            <person name="Karaoz U."/>
            <person name="Brodie E.L."/>
            <person name="Williams K.H."/>
            <person name="Hubbard S.S."/>
            <person name="Banfield J.F."/>
        </authorList>
    </citation>
    <scope>NUCLEOTIDE SEQUENCE [LARGE SCALE GENOMIC DNA]</scope>
</reference>
<evidence type="ECO:0000256" key="4">
    <source>
        <dbReference type="ARBA" id="ARBA00035202"/>
    </source>
</evidence>
<dbReference type="Pfam" id="PF00466">
    <property type="entry name" value="Ribosomal_L10"/>
    <property type="match status" value="1"/>
</dbReference>
<dbReference type="InterPro" id="IPR001790">
    <property type="entry name" value="Ribosomal_uL10"/>
</dbReference>
<evidence type="ECO:0000313" key="6">
    <source>
        <dbReference type="EMBL" id="OGY45937.1"/>
    </source>
</evidence>
<evidence type="ECO:0000256" key="1">
    <source>
        <dbReference type="ARBA" id="ARBA00008889"/>
    </source>
</evidence>
<dbReference type="PANTHER" id="PTHR11560">
    <property type="entry name" value="39S RIBOSOMAL PROTEIN L10, MITOCHONDRIAL"/>
    <property type="match status" value="1"/>
</dbReference>
<keyword evidence="5" id="KW-0694">RNA-binding</keyword>
<dbReference type="EMBL" id="MHIC01000007">
    <property type="protein sequence ID" value="OGY45937.1"/>
    <property type="molecule type" value="Genomic_DNA"/>
</dbReference>
<dbReference type="SUPFAM" id="SSF160369">
    <property type="entry name" value="Ribosomal protein L10-like"/>
    <property type="match status" value="1"/>
</dbReference>
<dbReference type="Gene3D" id="6.10.250.290">
    <property type="match status" value="1"/>
</dbReference>
<evidence type="ECO:0000313" key="7">
    <source>
        <dbReference type="Proteomes" id="UP000176241"/>
    </source>
</evidence>
<comment type="subunit">
    <text evidence="5">Part of the ribosomal stalk of the 50S ribosomal subunit. The N-terminus interacts with L11 and the large rRNA to form the base of the stalk. The C-terminus forms an elongated spine to which L12 dimers bind in a sequential fashion forming a multimeric L10(L12)X complex.</text>
</comment>
<dbReference type="GO" id="GO:0070180">
    <property type="term" value="F:large ribosomal subunit rRNA binding"/>
    <property type="evidence" value="ECO:0007669"/>
    <property type="project" value="UniProtKB-UniRule"/>
</dbReference>
<proteinExistence type="inferred from homology"/>
<dbReference type="GO" id="GO:0006412">
    <property type="term" value="P:translation"/>
    <property type="evidence" value="ECO:0007669"/>
    <property type="project" value="UniProtKB-UniRule"/>
</dbReference>
<keyword evidence="2 5" id="KW-0689">Ribosomal protein</keyword>
<comment type="similarity">
    <text evidence="1 5">Belongs to the universal ribosomal protein uL10 family.</text>
</comment>